<dbReference type="AlphaFoldDB" id="A0A3S0SJL0"/>
<dbReference type="OrthoDB" id="3035290at2"/>
<evidence type="ECO:0000259" key="1">
    <source>
        <dbReference type="Pfam" id="PF15611"/>
    </source>
</evidence>
<dbReference type="EMBL" id="RJTJ01000004">
    <property type="protein sequence ID" value="RUM08314.1"/>
    <property type="molecule type" value="Genomic_DNA"/>
</dbReference>
<gene>
    <name evidence="2" type="ORF">EFR84_05860</name>
</gene>
<evidence type="ECO:0000313" key="3">
    <source>
        <dbReference type="Proteomes" id="UP000278081"/>
    </source>
</evidence>
<feature type="domain" description="Zorya protein ZorC EH" evidence="1">
    <location>
        <begin position="24"/>
        <end position="433"/>
    </location>
</feature>
<evidence type="ECO:0000313" key="2">
    <source>
        <dbReference type="EMBL" id="RUM08314.1"/>
    </source>
</evidence>
<reference evidence="2 3" key="1">
    <citation type="submission" date="2018-11" db="EMBL/GenBank/DDBJ databases">
        <title>Rhizobium chutanense sp. nov., isolated from root nodules of Phaseolus vulgaris in China.</title>
        <authorList>
            <person name="Huo Y."/>
        </authorList>
    </citation>
    <scope>NUCLEOTIDE SEQUENCE [LARGE SCALE GENOMIC DNA]</scope>
    <source>
        <strain evidence="2 3">C16</strain>
    </source>
</reference>
<sequence length="438" mass="50176">MSLIERIRARPRLQVGERPNLDALRSSARAIEDAFPGLSKAPAVSIQQAIAKVSAALSEWQWDSVTTGMVSMACRAFLRGEVQNRGVQDFLVREMEATTIRPLLDAACEAFFDGWERGHARTRWLARLIQDKSPSLSGRWNGLFQAIPDFLDADQGTRRVAEKMHRQPDAFRWLLGCGVAAPHGGPLMRQIHLDWLSAMAPVRTRESCERVFAWIRPEGFPPIDHELAAVAIDKLLEPWHQTMPEASYRQELLDRLLNAYGDPRNARREFWPLTSDASRQVLRRWLAGQSMDALLRVITQATEATTSMWPPRHHFWKGLHERGVVSEAWVVLSPNAARIADDLYAETREETYKMAGRQTARSRKDTCLLIMRVGRYVVVEGSHDYRVHLFNASDQRAPQLYRDEYDAEAITLPADDPMARRHDPQGNWMRWVQERVLR</sequence>
<dbReference type="RefSeq" id="WP_126908074.1">
    <property type="nucleotide sequence ID" value="NZ_ML133751.1"/>
</dbReference>
<proteinExistence type="predicted"/>
<dbReference type="InterPro" id="IPR028943">
    <property type="entry name" value="ZorC_EH_Signature_dom"/>
</dbReference>
<organism evidence="2 3">
    <name type="scientific">Rhizobium chutanense</name>
    <dbReference type="NCBI Taxonomy" id="2035448"/>
    <lineage>
        <taxon>Bacteria</taxon>
        <taxon>Pseudomonadati</taxon>
        <taxon>Pseudomonadota</taxon>
        <taxon>Alphaproteobacteria</taxon>
        <taxon>Hyphomicrobiales</taxon>
        <taxon>Rhizobiaceae</taxon>
        <taxon>Rhizobium/Agrobacterium group</taxon>
        <taxon>Rhizobium</taxon>
    </lineage>
</organism>
<protein>
    <recommendedName>
        <fullName evidence="1">Zorya protein ZorC EH domain-containing protein</fullName>
    </recommendedName>
</protein>
<name>A0A3S0SJL0_9HYPH</name>
<dbReference type="Pfam" id="PF15611">
    <property type="entry name" value="EH_Signature"/>
    <property type="match status" value="1"/>
</dbReference>
<comment type="caution">
    <text evidence="2">The sequence shown here is derived from an EMBL/GenBank/DDBJ whole genome shotgun (WGS) entry which is preliminary data.</text>
</comment>
<accession>A0A3S0SJL0</accession>
<dbReference type="Proteomes" id="UP000278081">
    <property type="component" value="Unassembled WGS sequence"/>
</dbReference>